<organism evidence="2">
    <name type="scientific">Culex pipiens</name>
    <name type="common">House mosquito</name>
    <dbReference type="NCBI Taxonomy" id="7175"/>
    <lineage>
        <taxon>Eukaryota</taxon>
        <taxon>Metazoa</taxon>
        <taxon>Ecdysozoa</taxon>
        <taxon>Arthropoda</taxon>
        <taxon>Hexapoda</taxon>
        <taxon>Insecta</taxon>
        <taxon>Pterygota</taxon>
        <taxon>Neoptera</taxon>
        <taxon>Endopterygota</taxon>
        <taxon>Diptera</taxon>
        <taxon>Nematocera</taxon>
        <taxon>Culicoidea</taxon>
        <taxon>Culicidae</taxon>
        <taxon>Culicinae</taxon>
        <taxon>Culicini</taxon>
        <taxon>Culex</taxon>
        <taxon>Culex</taxon>
    </lineage>
</organism>
<evidence type="ECO:0000256" key="1">
    <source>
        <dbReference type="SAM" id="MobiDB-lite"/>
    </source>
</evidence>
<feature type="region of interest" description="Disordered" evidence="1">
    <location>
        <begin position="14"/>
        <end position="39"/>
    </location>
</feature>
<reference evidence="2" key="1">
    <citation type="submission" date="2021-05" db="EMBL/GenBank/DDBJ databases">
        <authorList>
            <person name="Alioto T."/>
            <person name="Alioto T."/>
            <person name="Gomez Garrido J."/>
        </authorList>
    </citation>
    <scope>NUCLEOTIDE SEQUENCE</scope>
</reference>
<sequence>MLCCASRTTSRQFCRRRRAAHGGSAKPTRRRRKPSKVVPARSVVKLGPMVPRQVPAEPVAASRARKRLALRRSRLSCPPAAVTRRPKKLTNPTTCTSTPAMRIQWWSTTCSRSAWASVS</sequence>
<name>A0A8D8NST8_CULPI</name>
<proteinExistence type="predicted"/>
<accession>A0A8D8NST8</accession>
<dbReference type="AlphaFoldDB" id="A0A8D8NST8"/>
<dbReference type="EMBL" id="HBUE01295827">
    <property type="protein sequence ID" value="CAG6576367.1"/>
    <property type="molecule type" value="Transcribed_RNA"/>
</dbReference>
<dbReference type="EMBL" id="HBUE01189973">
    <property type="protein sequence ID" value="CAG6524684.1"/>
    <property type="molecule type" value="Transcribed_RNA"/>
</dbReference>
<evidence type="ECO:0000313" key="2">
    <source>
        <dbReference type="EMBL" id="CAG6576367.1"/>
    </source>
</evidence>
<protein>
    <submittedName>
        <fullName evidence="2">(northern house mosquito) hypothetical protein</fullName>
    </submittedName>
</protein>